<keyword evidence="7" id="KW-0813">Transport</keyword>
<evidence type="ECO:0000256" key="4">
    <source>
        <dbReference type="ARBA" id="ARBA00022692"/>
    </source>
</evidence>
<feature type="transmembrane region" description="Helical" evidence="7">
    <location>
        <begin position="52"/>
        <end position="71"/>
    </location>
</feature>
<keyword evidence="9" id="KW-1185">Reference proteome</keyword>
<accession>A0ABQ8HB97</accession>
<feature type="transmembrane region" description="Helical" evidence="7">
    <location>
        <begin position="77"/>
        <end position="95"/>
    </location>
</feature>
<dbReference type="Pfam" id="PF03208">
    <property type="entry name" value="PRA1"/>
    <property type="match status" value="1"/>
</dbReference>
<evidence type="ECO:0000313" key="9">
    <source>
        <dbReference type="Proteomes" id="UP000827721"/>
    </source>
</evidence>
<dbReference type="EMBL" id="JAFEMO010000012">
    <property type="protein sequence ID" value="KAH7553749.1"/>
    <property type="molecule type" value="Genomic_DNA"/>
</dbReference>
<name>A0ABQ8HB97_9ROSI</name>
<keyword evidence="4 7" id="KW-0812">Transmembrane</keyword>
<dbReference type="PANTHER" id="PTHR12859:SF0">
    <property type="entry name" value="PRA1 FAMILY PROTEIN"/>
    <property type="match status" value="1"/>
</dbReference>
<feature type="transmembrane region" description="Helical" evidence="7">
    <location>
        <begin position="155"/>
        <end position="172"/>
    </location>
</feature>
<comment type="caution">
    <text evidence="8">The sequence shown here is derived from an EMBL/GenBank/DDBJ whole genome shotgun (WGS) entry which is preliminary data.</text>
</comment>
<comment type="similarity">
    <text evidence="3 7">Belongs to the PRA1 family.</text>
</comment>
<dbReference type="Proteomes" id="UP000827721">
    <property type="component" value="Unassembled WGS sequence"/>
</dbReference>
<dbReference type="PANTHER" id="PTHR12859">
    <property type="entry name" value="PRA1 PROTEIN"/>
    <property type="match status" value="1"/>
</dbReference>
<gene>
    <name evidence="8" type="ORF">JRO89_XS12G0051000</name>
</gene>
<keyword evidence="5 7" id="KW-1133">Transmembrane helix</keyword>
<evidence type="ECO:0000313" key="8">
    <source>
        <dbReference type="EMBL" id="KAH7553749.1"/>
    </source>
</evidence>
<comment type="subcellular location">
    <subcellularLocation>
        <location evidence="2">Endomembrane system</location>
        <topology evidence="2">Multi-pass membrane protein</topology>
    </subcellularLocation>
    <subcellularLocation>
        <location evidence="7">Membrane</location>
        <topology evidence="7">Multi-pass membrane protein</topology>
    </subcellularLocation>
</comment>
<comment type="function">
    <text evidence="1 7">May be involved in both secretory and endocytic intracellular trafficking in the endosomal/prevacuolar compartments.</text>
</comment>
<reference evidence="8 9" key="1">
    <citation type="submission" date="2021-02" db="EMBL/GenBank/DDBJ databases">
        <title>Plant Genome Project.</title>
        <authorList>
            <person name="Zhang R.-G."/>
        </authorList>
    </citation>
    <scope>NUCLEOTIDE SEQUENCE [LARGE SCALE GENOMIC DNA]</scope>
    <source>
        <tissue evidence="8">Leaves</tissue>
    </source>
</reference>
<evidence type="ECO:0000256" key="6">
    <source>
        <dbReference type="ARBA" id="ARBA00023136"/>
    </source>
</evidence>
<organism evidence="8 9">
    <name type="scientific">Xanthoceras sorbifolium</name>
    <dbReference type="NCBI Taxonomy" id="99658"/>
    <lineage>
        <taxon>Eukaryota</taxon>
        <taxon>Viridiplantae</taxon>
        <taxon>Streptophyta</taxon>
        <taxon>Embryophyta</taxon>
        <taxon>Tracheophyta</taxon>
        <taxon>Spermatophyta</taxon>
        <taxon>Magnoliopsida</taxon>
        <taxon>eudicotyledons</taxon>
        <taxon>Gunneridae</taxon>
        <taxon>Pentapetalae</taxon>
        <taxon>rosids</taxon>
        <taxon>malvids</taxon>
        <taxon>Sapindales</taxon>
        <taxon>Sapindaceae</taxon>
        <taxon>Xanthoceroideae</taxon>
        <taxon>Xanthoceras</taxon>
    </lineage>
</organism>
<protein>
    <recommendedName>
        <fullName evidence="7">PRA1 family protein</fullName>
    </recommendedName>
</protein>
<evidence type="ECO:0000256" key="2">
    <source>
        <dbReference type="ARBA" id="ARBA00004127"/>
    </source>
</evidence>
<evidence type="ECO:0000256" key="7">
    <source>
        <dbReference type="RuleBase" id="RU363107"/>
    </source>
</evidence>
<feature type="transmembrane region" description="Helical" evidence="7">
    <location>
        <begin position="178"/>
        <end position="208"/>
    </location>
</feature>
<sequence length="216" mass="24329">MDWGNVTAEDLIDALREVDWSTPPRPLSEFFSRFTVPRSSAKWNSRLKCNLYYYRTNYFIMITLILGLGFLRRPVAILAALLTALSIAFLNDRAFTEIGENSFSSFAGTFSEKVTRTVRQFSPHLAAKMRPPLTPVIRGRPSAKRFIHICGRPRWVFVLLFSSVSFILWYVSCGLLTVVWALAIGLLGIACRACCSGLGVAAVLLLLIKNNFLWLD</sequence>
<keyword evidence="6 7" id="KW-0472">Membrane</keyword>
<proteinExistence type="inferred from homology"/>
<evidence type="ECO:0000256" key="5">
    <source>
        <dbReference type="ARBA" id="ARBA00022989"/>
    </source>
</evidence>
<evidence type="ECO:0000256" key="1">
    <source>
        <dbReference type="ARBA" id="ARBA00002501"/>
    </source>
</evidence>
<evidence type="ECO:0000256" key="3">
    <source>
        <dbReference type="ARBA" id="ARBA00006483"/>
    </source>
</evidence>
<dbReference type="InterPro" id="IPR004895">
    <property type="entry name" value="Prenylated_rab_accept_PRA1"/>
</dbReference>